<protein>
    <submittedName>
        <fullName evidence="2">Uncharacterized protein</fullName>
    </submittedName>
</protein>
<reference evidence="2" key="1">
    <citation type="submission" date="2020-11" db="EMBL/GenBank/DDBJ databases">
        <authorList>
            <consortium name="DOE Joint Genome Institute"/>
            <person name="Ahrendt S."/>
            <person name="Riley R."/>
            <person name="Andreopoulos W."/>
            <person name="Labutti K."/>
            <person name="Pangilinan J."/>
            <person name="Ruiz-Duenas F.J."/>
            <person name="Barrasa J.M."/>
            <person name="Sanchez-Garcia M."/>
            <person name="Camarero S."/>
            <person name="Miyauchi S."/>
            <person name="Serrano A."/>
            <person name="Linde D."/>
            <person name="Babiker R."/>
            <person name="Drula E."/>
            <person name="Ayuso-Fernandez I."/>
            <person name="Pacheco R."/>
            <person name="Padilla G."/>
            <person name="Ferreira P."/>
            <person name="Barriuso J."/>
            <person name="Kellner H."/>
            <person name="Castanera R."/>
            <person name="Alfaro M."/>
            <person name="Ramirez L."/>
            <person name="Pisabarro A.G."/>
            <person name="Kuo A."/>
            <person name="Tritt A."/>
            <person name="Lipzen A."/>
            <person name="He G."/>
            <person name="Yan M."/>
            <person name="Ng V."/>
            <person name="Cullen D."/>
            <person name="Martin F."/>
            <person name="Rosso M.-N."/>
            <person name="Henrissat B."/>
            <person name="Hibbett D."/>
            <person name="Martinez A.T."/>
            <person name="Grigoriev I.V."/>
        </authorList>
    </citation>
    <scope>NUCLEOTIDE SEQUENCE</scope>
    <source>
        <strain evidence="2">CBS 506.95</strain>
    </source>
</reference>
<evidence type="ECO:0000313" key="3">
    <source>
        <dbReference type="Proteomes" id="UP000807306"/>
    </source>
</evidence>
<name>A0A9P6JQ15_9AGAR</name>
<organism evidence="2 3">
    <name type="scientific">Crepidotus variabilis</name>
    <dbReference type="NCBI Taxonomy" id="179855"/>
    <lineage>
        <taxon>Eukaryota</taxon>
        <taxon>Fungi</taxon>
        <taxon>Dikarya</taxon>
        <taxon>Basidiomycota</taxon>
        <taxon>Agaricomycotina</taxon>
        <taxon>Agaricomycetes</taxon>
        <taxon>Agaricomycetidae</taxon>
        <taxon>Agaricales</taxon>
        <taxon>Agaricineae</taxon>
        <taxon>Crepidotaceae</taxon>
        <taxon>Crepidotus</taxon>
    </lineage>
</organism>
<accession>A0A9P6JQ15</accession>
<evidence type="ECO:0000256" key="1">
    <source>
        <dbReference type="SAM" id="MobiDB-lite"/>
    </source>
</evidence>
<comment type="caution">
    <text evidence="2">The sequence shown here is derived from an EMBL/GenBank/DDBJ whole genome shotgun (WGS) entry which is preliminary data.</text>
</comment>
<dbReference type="Proteomes" id="UP000807306">
    <property type="component" value="Unassembled WGS sequence"/>
</dbReference>
<proteinExistence type="predicted"/>
<sequence>MSADYLNAYKMWLKRQSSLKPYVKEHITTDYVEFTESLLAEFLEGLYLIPEFDPNSFVLPVDPLDTLSRLYKLDSLSSYEESFQATKEAVSLLRNFIQSSVSTRKCKSERVVDDDAYGPIHKEEAFLPILTRRARLATPKLGKKKKGFPKSMKQLAASKHKLEPLKVDLIQEPTVDFEDTLKLKLDLETDQVQHIRTFIGSLRSDKDHKNQYLDPETFHSKHLSKHDHIHSIIEEPFKPIFPRSRRHGTSSNGALEATTPINNFKDLVQGDQVLLQQVEVEDPDGDIARQNLLLVDGWETIKSSPPSTPSNKSDQIDELDDEVHLLSTPTTTPPLMIEIEKLKMDPVLFPRSRRLGGTDGVQPHILHGKTLETFLGPLLADTTLESPQNNDDIQLEVADKNSHSGSPDCLSTLGQPPSIVEGTELKDIAKVQEPGREVDTIDLSFDEEIKNFCETKKEELEAVEKEIMNERIDGKRDPLMEVPKLPEPPDFPKDLFIPTSYSDLVIPPAPKSEKGNSKITNLKPYQFLKKAKGCQSLGLALSWVTFTTDKKLPTIPEVVDVVNPVPIDSHDHFKALQLLDNLSLDNLTSDTVNHEPFIGHWPSLDGDETFNHFTHSICQEDFRIILTRRERQRLTQTEGRITGDWLDDGEDGVENVNDLSPPRQLTKQSKRAIANLSESPPYYRSSGDDNLRDRRPLKKPRLDDQSINQTPPLEVTSSFGPYAPHIVDSGGYDSGYEEGLQYNYYQEQAIDCAPMDYIEHYPEPVHDMGDADKENWDPSSSPSFLDERHRMPEEQDLEFLDQMVQDTCDEPMRIDETPPAYPQRLDLLRDDNDIVKSGLVENATAVPVAQLENALEAPSLASRSPQNLGKLNFDLEPSFVSHTLGIAAFAQLRAKKISQPEPSVHLSSSPSIIAAAPQTLRRPDDLLDSSTLTLPTTVGKPLHIHRYMASLDFIQKHALVRILYSDQCLVELVERPFLGGADIIIDTKTAVLYINLFYLPARCDAYLKTVADLSWKFRQILIVFEGYSEKIAKKTLNKRLHRSATSEGSAALETPSEASPYTPPIIKAIKRFRRDLNIAAGCGTKDADTVVQYGFADSVKSAALLTRLYGDMAEATDVTQGTIWGGRAWLDEEYLEEEEINLSSLRGLNFFSTSIILCQTTLEDFINLSPEERMNGYGRYIGQDNIVSCNEDIGARLLAFHTASDASDIESTHDSHLT</sequence>
<feature type="region of interest" description="Disordered" evidence="1">
    <location>
        <begin position="642"/>
        <end position="722"/>
    </location>
</feature>
<feature type="compositionally biased region" description="Basic and acidic residues" evidence="1">
    <location>
        <begin position="686"/>
        <end position="704"/>
    </location>
</feature>
<evidence type="ECO:0000313" key="2">
    <source>
        <dbReference type="EMBL" id="KAF9528155.1"/>
    </source>
</evidence>
<dbReference type="AlphaFoldDB" id="A0A9P6JQ15"/>
<feature type="compositionally biased region" description="Polar residues" evidence="1">
    <location>
        <begin position="705"/>
        <end position="719"/>
    </location>
</feature>
<dbReference type="EMBL" id="MU157855">
    <property type="protein sequence ID" value="KAF9528155.1"/>
    <property type="molecule type" value="Genomic_DNA"/>
</dbReference>
<keyword evidence="3" id="KW-1185">Reference proteome</keyword>
<dbReference type="OrthoDB" id="2422840at2759"/>
<gene>
    <name evidence="2" type="ORF">CPB83DRAFT_907081</name>
</gene>